<protein>
    <submittedName>
        <fullName evidence="1">Uncharacterized protein</fullName>
    </submittedName>
</protein>
<sequence length="254" mass="29665">MSIGLRSSSSSSSKLRTKYHSAIGTHRLRAKPLNNILYPYHRQYKSLYRSINTRTASYFWPDIDKYPWHSHPKRFRGPEAIRMTIFSEYLRRRRILITLMELLHTLPLYGINSLCWKKNKRVNPEFNHPEPHPTTASRRVLNVNGFDYMVDGDAQNDQYFHVRSVDHTIRPFRGRVKGDLYIGENLVKQNISPIGSVRGVWNHAPPLYEGTNTIRNDDFGMEQLTQGVANLQIYRPNVEGPFKNMVQGTPSFYR</sequence>
<organism evidence="1 2">
    <name type="scientific">Theileria orientalis</name>
    <dbReference type="NCBI Taxonomy" id="68886"/>
    <lineage>
        <taxon>Eukaryota</taxon>
        <taxon>Sar</taxon>
        <taxon>Alveolata</taxon>
        <taxon>Apicomplexa</taxon>
        <taxon>Aconoidasida</taxon>
        <taxon>Piroplasmida</taxon>
        <taxon>Theileriidae</taxon>
        <taxon>Theileria</taxon>
    </lineage>
</organism>
<gene>
    <name evidence="1" type="ORF">MACK_001705</name>
</gene>
<dbReference type="EMBL" id="CP056071">
    <property type="protein sequence ID" value="UKK02346.1"/>
    <property type="molecule type" value="Genomic_DNA"/>
</dbReference>
<reference evidence="1" key="1">
    <citation type="submission" date="2022-07" db="EMBL/GenBank/DDBJ databases">
        <title>Evaluation of T. orientalis genome assembly methods using nanopore sequencing and analysis of variation between genomes.</title>
        <authorList>
            <person name="Yam J."/>
            <person name="Micallef M.L."/>
            <person name="Liu M."/>
            <person name="Djordjevic S.P."/>
            <person name="Bogema D.R."/>
            <person name="Jenkins C."/>
        </authorList>
    </citation>
    <scope>NUCLEOTIDE SEQUENCE</scope>
    <source>
        <strain evidence="1">Goon Nure</strain>
    </source>
</reference>
<name>A0A976MEW9_THEOR</name>
<evidence type="ECO:0000313" key="2">
    <source>
        <dbReference type="Proteomes" id="UP000244811"/>
    </source>
</evidence>
<dbReference type="AlphaFoldDB" id="A0A976MEW9"/>
<evidence type="ECO:0000313" key="1">
    <source>
        <dbReference type="EMBL" id="UKK02346.1"/>
    </source>
</evidence>
<accession>A0A976MEW9</accession>
<proteinExistence type="predicted"/>
<dbReference type="Proteomes" id="UP000244811">
    <property type="component" value="Chromosome 2"/>
</dbReference>